<keyword evidence="1" id="KW-0812">Transmembrane</keyword>
<proteinExistence type="predicted"/>
<keyword evidence="1" id="KW-1133">Transmembrane helix</keyword>
<dbReference type="EMBL" id="VFRQ01000001">
    <property type="protein sequence ID" value="TPE45903.1"/>
    <property type="molecule type" value="Genomic_DNA"/>
</dbReference>
<reference evidence="2 3" key="1">
    <citation type="submission" date="2019-06" db="EMBL/GenBank/DDBJ databases">
        <title>A novel bacterium of genus Pontibacter, isolated from marine sediment.</title>
        <authorList>
            <person name="Huang H."/>
            <person name="Mo K."/>
            <person name="Hu Y."/>
        </authorList>
    </citation>
    <scope>NUCLEOTIDE SEQUENCE [LARGE SCALE GENOMIC DNA]</scope>
    <source>
        <strain evidence="2 3">HB172049</strain>
    </source>
</reference>
<comment type="caution">
    <text evidence="2">The sequence shown here is derived from an EMBL/GenBank/DDBJ whole genome shotgun (WGS) entry which is preliminary data.</text>
</comment>
<keyword evidence="1" id="KW-0472">Membrane</keyword>
<dbReference type="Proteomes" id="UP000316727">
    <property type="component" value="Unassembled WGS sequence"/>
</dbReference>
<name>A0A501W7J2_9BACT</name>
<sequence>MYKNVLEAIDGIEIYPIISFSIFFIFFLGLLLYVSLLDKKHVEAMSQIPCAQDNDTTPKERQRQ</sequence>
<protein>
    <recommendedName>
        <fullName evidence="4">CcoQ/FixQ family Cbb3-type cytochrome c oxidase assembly chaperone</fullName>
    </recommendedName>
</protein>
<organism evidence="2 3">
    <name type="scientific">Pontibacter mangrovi</name>
    <dbReference type="NCBI Taxonomy" id="2589816"/>
    <lineage>
        <taxon>Bacteria</taxon>
        <taxon>Pseudomonadati</taxon>
        <taxon>Bacteroidota</taxon>
        <taxon>Cytophagia</taxon>
        <taxon>Cytophagales</taxon>
        <taxon>Hymenobacteraceae</taxon>
        <taxon>Pontibacter</taxon>
    </lineage>
</organism>
<gene>
    <name evidence="2" type="ORF">FJM65_00735</name>
</gene>
<evidence type="ECO:0000256" key="1">
    <source>
        <dbReference type="SAM" id="Phobius"/>
    </source>
</evidence>
<feature type="transmembrane region" description="Helical" evidence="1">
    <location>
        <begin position="14"/>
        <end position="36"/>
    </location>
</feature>
<evidence type="ECO:0000313" key="3">
    <source>
        <dbReference type="Proteomes" id="UP000316727"/>
    </source>
</evidence>
<evidence type="ECO:0008006" key="4">
    <source>
        <dbReference type="Google" id="ProtNLM"/>
    </source>
</evidence>
<accession>A0A501W7J2</accession>
<keyword evidence="3" id="KW-1185">Reference proteome</keyword>
<dbReference type="AlphaFoldDB" id="A0A501W7J2"/>
<dbReference type="RefSeq" id="WP_140618351.1">
    <property type="nucleotide sequence ID" value="NZ_VFRQ01000001.1"/>
</dbReference>
<evidence type="ECO:0000313" key="2">
    <source>
        <dbReference type="EMBL" id="TPE45903.1"/>
    </source>
</evidence>